<organism evidence="5 6">
    <name type="scientific">Shimazuella alba</name>
    <dbReference type="NCBI Taxonomy" id="2690964"/>
    <lineage>
        <taxon>Bacteria</taxon>
        <taxon>Bacillati</taxon>
        <taxon>Bacillota</taxon>
        <taxon>Bacilli</taxon>
        <taxon>Bacillales</taxon>
        <taxon>Thermoactinomycetaceae</taxon>
        <taxon>Shimazuella</taxon>
    </lineage>
</organism>
<dbReference type="Pfam" id="PF01420">
    <property type="entry name" value="Methylase_S"/>
    <property type="match status" value="2"/>
</dbReference>
<proteinExistence type="inferred from homology"/>
<dbReference type="RefSeq" id="WP_160802125.1">
    <property type="nucleotide sequence ID" value="NZ_WUUL01000009.1"/>
</dbReference>
<evidence type="ECO:0000313" key="5">
    <source>
        <dbReference type="EMBL" id="MXQ54775.1"/>
    </source>
</evidence>
<comment type="similarity">
    <text evidence="1">Belongs to the type-I restriction system S methylase family.</text>
</comment>
<keyword evidence="3" id="KW-0238">DNA-binding</keyword>
<dbReference type="Proteomes" id="UP000430692">
    <property type="component" value="Unassembled WGS sequence"/>
</dbReference>
<evidence type="ECO:0000259" key="4">
    <source>
        <dbReference type="Pfam" id="PF01420"/>
    </source>
</evidence>
<sequence length="396" mass="45487">MSFEEWKEVRLGDICEVTDCVNKTAPTVNYKTPYKMLRTTNIRNGQINSDNVKYVTEDIYTKWTRRSTPIIDDVILTREAPMGEIGIIKDDSNYFLGQRLVQLRANSEIVTPNFLYFAMRSPFVQNQIYAFEGSGSVVSHMRVPDVMKLKLKIPGLEKQLVLGNFLRNIEDKIYLNNQINQKLEEMAQAIFRSWFIDFEPFQEFVETELGRIPKGWEVHQLKDLIDFKYGKPLKKENREPGAYPVFGSNGQVDVHSNYLVEGPGIIIGRKGNPGTVNLTLDNFFPIDTTFYVDFKQKESSIYYYYFTLSFQNLKDLSADSAVPGLNRNVALKNKIILPPQTVLDRFDQIIDVFFKTLKNNKIESQTLAKLRDTLLPKLMSGELRIPSESIEGGVTV</sequence>
<reference evidence="5 6" key="1">
    <citation type="submission" date="2019-12" db="EMBL/GenBank/DDBJ databases">
        <title>Whole-genome analyses of novel actinobacteria.</title>
        <authorList>
            <person name="Sahin N."/>
            <person name="Saygin H."/>
        </authorList>
    </citation>
    <scope>NUCLEOTIDE SEQUENCE [LARGE SCALE GENOMIC DNA]</scope>
    <source>
        <strain evidence="5 6">KC615</strain>
    </source>
</reference>
<dbReference type="PANTHER" id="PTHR30408:SF13">
    <property type="entry name" value="TYPE I RESTRICTION ENZYME HINDI SPECIFICITY SUBUNIT"/>
    <property type="match status" value="1"/>
</dbReference>
<name>A0A6I4VXS9_9BACL</name>
<dbReference type="PANTHER" id="PTHR30408">
    <property type="entry name" value="TYPE-1 RESTRICTION ENZYME ECOKI SPECIFICITY PROTEIN"/>
    <property type="match status" value="1"/>
</dbReference>
<dbReference type="InterPro" id="IPR000055">
    <property type="entry name" value="Restrct_endonuc_typeI_TRD"/>
</dbReference>
<dbReference type="AlphaFoldDB" id="A0A6I4VXS9"/>
<keyword evidence="2" id="KW-0680">Restriction system</keyword>
<accession>A0A6I4VXS9</accession>
<evidence type="ECO:0000256" key="3">
    <source>
        <dbReference type="ARBA" id="ARBA00023125"/>
    </source>
</evidence>
<dbReference type="EMBL" id="WUUL01000009">
    <property type="protein sequence ID" value="MXQ54775.1"/>
    <property type="molecule type" value="Genomic_DNA"/>
</dbReference>
<dbReference type="GO" id="GO:0009307">
    <property type="term" value="P:DNA restriction-modification system"/>
    <property type="evidence" value="ECO:0007669"/>
    <property type="project" value="UniProtKB-KW"/>
</dbReference>
<comment type="caution">
    <text evidence="5">The sequence shown here is derived from an EMBL/GenBank/DDBJ whole genome shotgun (WGS) entry which is preliminary data.</text>
</comment>
<gene>
    <name evidence="5" type="ORF">GSM42_13835</name>
</gene>
<evidence type="ECO:0000256" key="1">
    <source>
        <dbReference type="ARBA" id="ARBA00010923"/>
    </source>
</evidence>
<protein>
    <recommendedName>
        <fullName evidence="4">Type I restriction modification DNA specificity domain-containing protein</fullName>
    </recommendedName>
</protein>
<feature type="domain" description="Type I restriction modification DNA specificity" evidence="4">
    <location>
        <begin position="213"/>
        <end position="370"/>
    </location>
</feature>
<evidence type="ECO:0000256" key="2">
    <source>
        <dbReference type="ARBA" id="ARBA00022747"/>
    </source>
</evidence>
<dbReference type="Gene3D" id="3.90.220.20">
    <property type="entry name" value="DNA methylase specificity domains"/>
    <property type="match status" value="2"/>
</dbReference>
<dbReference type="InterPro" id="IPR052021">
    <property type="entry name" value="Type-I_RS_S_subunit"/>
</dbReference>
<dbReference type="CDD" id="cd17267">
    <property type="entry name" value="RMtype1_S_EcoAO83I-TRD1-CR1_like"/>
    <property type="match status" value="1"/>
</dbReference>
<dbReference type="SUPFAM" id="SSF116734">
    <property type="entry name" value="DNA methylase specificity domain"/>
    <property type="match status" value="2"/>
</dbReference>
<keyword evidence="6" id="KW-1185">Reference proteome</keyword>
<dbReference type="InterPro" id="IPR044946">
    <property type="entry name" value="Restrct_endonuc_typeI_TRD_sf"/>
</dbReference>
<evidence type="ECO:0000313" key="6">
    <source>
        <dbReference type="Proteomes" id="UP000430692"/>
    </source>
</evidence>
<dbReference type="GO" id="GO:0003677">
    <property type="term" value="F:DNA binding"/>
    <property type="evidence" value="ECO:0007669"/>
    <property type="project" value="UniProtKB-KW"/>
</dbReference>
<feature type="domain" description="Type I restriction modification DNA specificity" evidence="4">
    <location>
        <begin position="4"/>
        <end position="185"/>
    </location>
</feature>